<evidence type="ECO:0000313" key="1">
    <source>
        <dbReference type="EMBL" id="TDA76970.1"/>
    </source>
</evidence>
<dbReference type="RefSeq" id="WP_032934291.1">
    <property type="nucleotide sequence ID" value="NZ_JADCKJ010000003.1"/>
</dbReference>
<dbReference type="AlphaFoldDB" id="A0A4R4GLF5"/>
<sequence>MFRFVSSKNPVKLKKAYLAQYNVNLLQKKLDKLMTDYPNIKAALSDDITVKKLLVGNFKYLAKVYSAYTSYLNGKTPEESLLIRSAFVKGGFNYDSHKSKIANFLMNMNNGFDIHNCVYCDLEDVRTFTKADGSDVRKFETEHVLDKGVCPLVALSLYNFVPSCGTCNGPGIKGMKTIGDTEGEIAKLSPSAEGYDFDGKVKFEVKVVTPGATDLNTTTHADDYEIDFNIIENIYQKSIDLFELKQRYNNKREKMELLKWRDKRRSNPNNIVQQFADIKKVTFDEMFEEMFELNLRRREHYPMEKARREVMML</sequence>
<comment type="caution">
    <text evidence="1">The sequence shown here is derived from an EMBL/GenBank/DDBJ whole genome shotgun (WGS) entry which is preliminary data.</text>
</comment>
<protein>
    <submittedName>
        <fullName evidence="1">Uncharacterized protein</fullName>
    </submittedName>
</protein>
<accession>A0A4R4GLF5</accession>
<name>A0A4R4GLF5_9BACT</name>
<gene>
    <name evidence="1" type="ORF">E1I98_11740</name>
</gene>
<dbReference type="EMBL" id="SLTU01000001">
    <property type="protein sequence ID" value="TDA76970.1"/>
    <property type="molecule type" value="Genomic_DNA"/>
</dbReference>
<evidence type="ECO:0000313" key="2">
    <source>
        <dbReference type="Proteomes" id="UP000294527"/>
    </source>
</evidence>
<reference evidence="1 2" key="1">
    <citation type="journal article" date="2019" name="Nat. Microbiol.">
        <title>Genomic variation and strain-specific functional adaptation in the human gut microbiome during early life.</title>
        <authorList>
            <person name="Vatanen T."/>
            <person name="Plichta D.R."/>
            <person name="Somani J."/>
            <person name="Munch P.C."/>
            <person name="Arthur T.D."/>
            <person name="Hall A.B."/>
            <person name="Rudolf S."/>
            <person name="Oakeley E.J."/>
            <person name="Ke X."/>
            <person name="Young R.A."/>
            <person name="Haiser H.J."/>
            <person name="Kolde R."/>
            <person name="Yassour M."/>
            <person name="Luopajarvi K."/>
            <person name="Siljander H."/>
            <person name="Virtanen S.M."/>
            <person name="Ilonen J."/>
            <person name="Uibo R."/>
            <person name="Tillmann V."/>
            <person name="Mokurov S."/>
            <person name="Dorshakova N."/>
            <person name="Porter J.A."/>
            <person name="McHardy A.C."/>
            <person name="Lahdesmaki H."/>
            <person name="Vlamakis H."/>
            <person name="Huttenhower C."/>
            <person name="Knip M."/>
            <person name="Xavier R.J."/>
        </authorList>
    </citation>
    <scope>NUCLEOTIDE SEQUENCE [LARGE SCALE GENOMIC DNA]</scope>
    <source>
        <strain evidence="1 2">RJX1047</strain>
    </source>
</reference>
<organism evidence="1 2">
    <name type="scientific">Phocaeicola dorei</name>
    <dbReference type="NCBI Taxonomy" id="357276"/>
    <lineage>
        <taxon>Bacteria</taxon>
        <taxon>Pseudomonadati</taxon>
        <taxon>Bacteroidota</taxon>
        <taxon>Bacteroidia</taxon>
        <taxon>Bacteroidales</taxon>
        <taxon>Bacteroidaceae</taxon>
        <taxon>Phocaeicola</taxon>
    </lineage>
</organism>
<proteinExistence type="predicted"/>
<dbReference type="Proteomes" id="UP000294527">
    <property type="component" value="Unassembled WGS sequence"/>
</dbReference>